<comment type="caution">
    <text evidence="1">The sequence shown here is derived from an EMBL/GenBank/DDBJ whole genome shotgun (WGS) entry which is preliminary data.</text>
</comment>
<dbReference type="RefSeq" id="WP_086552663.1">
    <property type="nucleotide sequence ID" value="NZ_JOMO01000031.1"/>
</dbReference>
<reference evidence="1 2" key="1">
    <citation type="submission" date="2014-06" db="EMBL/GenBank/DDBJ databases">
        <authorList>
            <person name="Ju J."/>
            <person name="Zhang J."/>
        </authorList>
    </citation>
    <scope>NUCLEOTIDE SEQUENCE [LARGE SCALE GENOMIC DNA]</scope>
    <source>
        <strain evidence="1">DmW_045</strain>
    </source>
</reference>
<dbReference type="AlphaFoldDB" id="A0A252A0D7"/>
<dbReference type="EMBL" id="JOMO01000031">
    <property type="protein sequence ID" value="OUI80548.1"/>
    <property type="molecule type" value="Genomic_DNA"/>
</dbReference>
<dbReference type="Proteomes" id="UP000194639">
    <property type="component" value="Unassembled WGS sequence"/>
</dbReference>
<proteinExistence type="predicted"/>
<accession>A0A252A0D7</accession>
<organism evidence="1 2">
    <name type="scientific">Acetobacter orientalis</name>
    <dbReference type="NCBI Taxonomy" id="146474"/>
    <lineage>
        <taxon>Bacteria</taxon>
        <taxon>Pseudomonadati</taxon>
        <taxon>Pseudomonadota</taxon>
        <taxon>Alphaproteobacteria</taxon>
        <taxon>Acetobacterales</taxon>
        <taxon>Acetobacteraceae</taxon>
        <taxon>Acetobacter</taxon>
    </lineage>
</organism>
<gene>
    <name evidence="1" type="ORF">HK12_08340</name>
</gene>
<evidence type="ECO:0000313" key="1">
    <source>
        <dbReference type="EMBL" id="OUI80548.1"/>
    </source>
</evidence>
<sequence>MTAANKLKTFGVIDPGPNVLLEVLRATTASEAVRHLEEKMRGVEYVQGRTYTQGGEDSLDGQDPAYLVYDLTDSGLDEEGLSGDDAGQVRAQAEEVGVFVSAPKK</sequence>
<evidence type="ECO:0000313" key="2">
    <source>
        <dbReference type="Proteomes" id="UP000194639"/>
    </source>
</evidence>
<name>A0A252A0D7_9PROT</name>
<protein>
    <submittedName>
        <fullName evidence="1">Uncharacterized protein</fullName>
    </submittedName>
</protein>